<evidence type="ECO:0000313" key="8">
    <source>
        <dbReference type="Proteomes" id="UP000295689"/>
    </source>
</evidence>
<evidence type="ECO:0000256" key="3">
    <source>
        <dbReference type="ARBA" id="ARBA00022692"/>
    </source>
</evidence>
<dbReference type="InterPro" id="IPR014257">
    <property type="entry name" value="Cyt_c_oxidase_su4_bacillaceae"/>
</dbReference>
<evidence type="ECO:0000256" key="2">
    <source>
        <dbReference type="ARBA" id="ARBA00022475"/>
    </source>
</evidence>
<evidence type="ECO:0000256" key="4">
    <source>
        <dbReference type="ARBA" id="ARBA00022989"/>
    </source>
</evidence>
<dbReference type="Proteomes" id="UP000295689">
    <property type="component" value="Unassembled WGS sequence"/>
</dbReference>
<accession>A0A4R2BFH9</accession>
<dbReference type="GO" id="GO:0005886">
    <property type="term" value="C:plasma membrane"/>
    <property type="evidence" value="ECO:0007669"/>
    <property type="project" value="UniProtKB-SubCell"/>
</dbReference>
<name>A0A4R2BFH9_9BACI</name>
<evidence type="ECO:0000256" key="1">
    <source>
        <dbReference type="ARBA" id="ARBA00004651"/>
    </source>
</evidence>
<organism evidence="7 8">
    <name type="scientific">Mesobacillus foraminis</name>
    <dbReference type="NCBI Taxonomy" id="279826"/>
    <lineage>
        <taxon>Bacteria</taxon>
        <taxon>Bacillati</taxon>
        <taxon>Bacillota</taxon>
        <taxon>Bacilli</taxon>
        <taxon>Bacillales</taxon>
        <taxon>Bacillaceae</taxon>
        <taxon>Mesobacillus</taxon>
    </lineage>
</organism>
<keyword evidence="5 6" id="KW-0472">Membrane</keyword>
<keyword evidence="4 6" id="KW-1133">Transmembrane helix</keyword>
<gene>
    <name evidence="7" type="ORF">EV146_105410</name>
</gene>
<evidence type="ECO:0000313" key="7">
    <source>
        <dbReference type="EMBL" id="TCN25747.1"/>
    </source>
</evidence>
<keyword evidence="8" id="KW-1185">Reference proteome</keyword>
<dbReference type="Pfam" id="PF03626">
    <property type="entry name" value="COX4_pro"/>
    <property type="match status" value="1"/>
</dbReference>
<reference evidence="7 8" key="1">
    <citation type="journal article" date="2015" name="Stand. Genomic Sci.">
        <title>Genomic Encyclopedia of Bacterial and Archaeal Type Strains, Phase III: the genomes of soil and plant-associated and newly described type strains.</title>
        <authorList>
            <person name="Whitman W.B."/>
            <person name="Woyke T."/>
            <person name="Klenk H.P."/>
            <person name="Zhou Y."/>
            <person name="Lilburn T.G."/>
            <person name="Beck B.J."/>
            <person name="De Vos P."/>
            <person name="Vandamme P."/>
            <person name="Eisen J.A."/>
            <person name="Garrity G."/>
            <person name="Hugenholtz P."/>
            <person name="Kyrpides N.C."/>
        </authorList>
    </citation>
    <scope>NUCLEOTIDE SEQUENCE [LARGE SCALE GENOMIC DNA]</scope>
    <source>
        <strain evidence="7 8">CV53</strain>
    </source>
</reference>
<feature type="transmembrane region" description="Helical" evidence="6">
    <location>
        <begin position="89"/>
        <end position="110"/>
    </location>
</feature>
<dbReference type="RefSeq" id="WP_132005795.1">
    <property type="nucleotide sequence ID" value="NZ_JABUHM010000003.1"/>
</dbReference>
<proteinExistence type="predicted"/>
<comment type="subcellular location">
    <subcellularLocation>
        <location evidence="1">Cell membrane</location>
        <topology evidence="1">Multi-pass membrane protein</topology>
    </subcellularLocation>
</comment>
<dbReference type="EMBL" id="SLVV01000005">
    <property type="protein sequence ID" value="TCN25747.1"/>
    <property type="molecule type" value="Genomic_DNA"/>
</dbReference>
<evidence type="ECO:0000256" key="5">
    <source>
        <dbReference type="ARBA" id="ARBA00023136"/>
    </source>
</evidence>
<keyword evidence="2" id="KW-1003">Cell membrane</keyword>
<dbReference type="InterPro" id="IPR005171">
    <property type="entry name" value="Cyt_c_oxidase_su4_prok"/>
</dbReference>
<protein>
    <submittedName>
        <fullName evidence="7">Cytochrome c oxidase subunit 4</fullName>
    </submittedName>
</protein>
<dbReference type="AlphaFoldDB" id="A0A4R2BFH9"/>
<feature type="transmembrane region" description="Helical" evidence="6">
    <location>
        <begin position="28"/>
        <end position="49"/>
    </location>
</feature>
<keyword evidence="3 6" id="KW-0812">Transmembrane</keyword>
<sequence length="111" mass="12873">MANQQPTSGNPKVDLEYRRRKNSEEMRYQVITFSLMIFLTLIAFAAVGFSDFSGWFIVPFIILLAVIQVIFQLYYFMHMSHKGHEAPQLFLYSGVLVGALTLLAFMTIVWW</sequence>
<comment type="caution">
    <text evidence="7">The sequence shown here is derived from an EMBL/GenBank/DDBJ whole genome shotgun (WGS) entry which is preliminary data.</text>
</comment>
<feature type="transmembrane region" description="Helical" evidence="6">
    <location>
        <begin position="55"/>
        <end position="77"/>
    </location>
</feature>
<dbReference type="NCBIfam" id="TIGR02908">
    <property type="entry name" value="CoxD_Bacillus"/>
    <property type="match status" value="1"/>
</dbReference>
<evidence type="ECO:0000256" key="6">
    <source>
        <dbReference type="SAM" id="Phobius"/>
    </source>
</evidence>